<dbReference type="Pfam" id="PF12069">
    <property type="entry name" value="DUF3549"/>
    <property type="match status" value="1"/>
</dbReference>
<dbReference type="EMBL" id="JRQD01000004">
    <property type="protein sequence ID" value="KGM06624.1"/>
    <property type="molecule type" value="Genomic_DNA"/>
</dbReference>
<dbReference type="InterPro" id="IPR021936">
    <property type="entry name" value="DUF3549"/>
</dbReference>
<evidence type="ECO:0000313" key="2">
    <source>
        <dbReference type="Proteomes" id="UP000029999"/>
    </source>
</evidence>
<dbReference type="RefSeq" id="WP_036314433.1">
    <property type="nucleotide sequence ID" value="NZ_JRQD01000004.1"/>
</dbReference>
<evidence type="ECO:0008006" key="3">
    <source>
        <dbReference type="Google" id="ProtNLM"/>
    </source>
</evidence>
<dbReference type="AlphaFoldDB" id="A0A0A0BHQ3"/>
<protein>
    <recommendedName>
        <fullName evidence="3">DUF3549 domain-containing protein</fullName>
    </recommendedName>
</protein>
<organism evidence="1 2">
    <name type="scientific">Methylophaga thiooxydans</name>
    <dbReference type="NCBI Taxonomy" id="392484"/>
    <lineage>
        <taxon>Bacteria</taxon>
        <taxon>Pseudomonadati</taxon>
        <taxon>Pseudomonadota</taxon>
        <taxon>Gammaproteobacteria</taxon>
        <taxon>Thiotrichales</taxon>
        <taxon>Piscirickettsiaceae</taxon>
        <taxon>Methylophaga</taxon>
    </lineage>
</organism>
<dbReference type="STRING" id="392484.LP43_1848"/>
<sequence length="349" mass="39217">MSEAKITTLSEFLHQSGAKYRVFDMGRRVTKLTADEFVNFEWAKKPYPLPFQRSALFGVIFWHPEAAEKHYVWFLTFPLDEQGLLIQTARDEFLMMLLERVGECMLAAADGKQIEGALKDSPYTFIPREDKMAAFNAHATKSLALKASPFYPDAYAYFTGKKPMDSWQSLGMQGVADVAVRLDDNLETLGLIKTIPRLPEEPFNVLCNFLENAAPSAGIVEVLAQRLDVSLQEKKPDISMISACLRAVSNSPATGLVDQMVAHVLQHKCSQSIEILAVLSGRVWRSLKLPHLCKQYVERLALNESGYDVFSQLLADLMFVPGMREPVMQALRDPQRSQTLSKFVGEMFG</sequence>
<dbReference type="Proteomes" id="UP000029999">
    <property type="component" value="Unassembled WGS sequence"/>
</dbReference>
<gene>
    <name evidence="1" type="ORF">LP43_1848</name>
</gene>
<reference evidence="1 2" key="1">
    <citation type="submission" date="2014-09" db="EMBL/GenBank/DDBJ databases">
        <authorList>
            <person name="Grob C."/>
            <person name="Taubert M."/>
            <person name="Howat A.M."/>
            <person name="Burns O.J."/>
            <person name="Dixon J.L."/>
            <person name="Chen Y."/>
            <person name="Murrell J.C."/>
        </authorList>
    </citation>
    <scope>NUCLEOTIDE SEQUENCE [LARGE SCALE GENOMIC DNA]</scope>
    <source>
        <strain evidence="1">L4</strain>
    </source>
</reference>
<evidence type="ECO:0000313" key="1">
    <source>
        <dbReference type="EMBL" id="KGM06624.1"/>
    </source>
</evidence>
<proteinExistence type="predicted"/>
<name>A0A0A0BHQ3_9GAMM</name>
<comment type="caution">
    <text evidence="1">The sequence shown here is derived from an EMBL/GenBank/DDBJ whole genome shotgun (WGS) entry which is preliminary data.</text>
</comment>
<accession>A0A0A0BHQ3</accession>